<proteinExistence type="predicted"/>
<evidence type="ECO:0000313" key="2">
    <source>
        <dbReference type="EMBL" id="NMO20070.1"/>
    </source>
</evidence>
<dbReference type="EMBL" id="JABBJJ010000222">
    <property type="protein sequence ID" value="NMO20070.1"/>
    <property type="molecule type" value="Genomic_DNA"/>
</dbReference>
<accession>A0A848LR04</accession>
<comment type="caution">
    <text evidence="2">The sequence shown here is derived from an EMBL/GenBank/DDBJ whole genome shotgun (WGS) entry which is preliminary data.</text>
</comment>
<feature type="coiled-coil region" evidence="1">
    <location>
        <begin position="70"/>
        <end position="130"/>
    </location>
</feature>
<dbReference type="Proteomes" id="UP000518300">
    <property type="component" value="Unassembled WGS sequence"/>
</dbReference>
<protein>
    <recommendedName>
        <fullName evidence="4">Lipoprotein</fullName>
    </recommendedName>
</protein>
<dbReference type="AlphaFoldDB" id="A0A848LR04"/>
<keyword evidence="3" id="KW-1185">Reference proteome</keyword>
<evidence type="ECO:0000313" key="3">
    <source>
        <dbReference type="Proteomes" id="UP000518300"/>
    </source>
</evidence>
<sequence length="231" mass="25811">MVQASWRRVLAGFLGAGLLALGGCGSDRAAAKVDESWLVRVPEAQMDEVRKARLVQDKARDETVRAEVALEDGKRALEVARARVEAAEARLKADEEAYLAARKTAQAQNIAQAQTALRESDLERTAAEAEVDFRERRVRTREAMREMRARELAVADAEVAQAEYMALLRSGDVRARELSAADFADPLQRARGEAWEMQRYVDALLQRQRQAQARWQQLDSQVQAYGGSGRQ</sequence>
<keyword evidence="1" id="KW-0175">Coiled coil</keyword>
<organism evidence="2 3">
    <name type="scientific">Pyxidicoccus fallax</name>
    <dbReference type="NCBI Taxonomy" id="394095"/>
    <lineage>
        <taxon>Bacteria</taxon>
        <taxon>Pseudomonadati</taxon>
        <taxon>Myxococcota</taxon>
        <taxon>Myxococcia</taxon>
        <taxon>Myxococcales</taxon>
        <taxon>Cystobacterineae</taxon>
        <taxon>Myxococcaceae</taxon>
        <taxon>Pyxidicoccus</taxon>
    </lineage>
</organism>
<reference evidence="2 3" key="1">
    <citation type="submission" date="2020-04" db="EMBL/GenBank/DDBJ databases">
        <title>Draft genome of Pyxidicoccus fallax type strain.</title>
        <authorList>
            <person name="Whitworth D.E."/>
        </authorList>
    </citation>
    <scope>NUCLEOTIDE SEQUENCE [LARGE SCALE GENOMIC DNA]</scope>
    <source>
        <strain evidence="2 3">DSM 14698</strain>
    </source>
</reference>
<evidence type="ECO:0008006" key="4">
    <source>
        <dbReference type="Google" id="ProtNLM"/>
    </source>
</evidence>
<dbReference type="PROSITE" id="PS51257">
    <property type="entry name" value="PROKAR_LIPOPROTEIN"/>
    <property type="match status" value="1"/>
</dbReference>
<name>A0A848LR04_9BACT</name>
<dbReference type="RefSeq" id="WP_169349301.1">
    <property type="nucleotide sequence ID" value="NZ_JABBJJ010000222.1"/>
</dbReference>
<evidence type="ECO:0000256" key="1">
    <source>
        <dbReference type="SAM" id="Coils"/>
    </source>
</evidence>
<gene>
    <name evidence="2" type="ORF">HG543_35180</name>
</gene>